<sequence length="69" mass="7630">MFSIKAMKKAMIDCNVSAKELADKLHISVSTLSRKINNSGNFSRSQIEILIAVFGYETAKSFLFSDLVA</sequence>
<proteinExistence type="predicted"/>
<dbReference type="PROSITE" id="PS50943">
    <property type="entry name" value="HTH_CROC1"/>
    <property type="match status" value="1"/>
</dbReference>
<dbReference type="Pfam" id="PF01381">
    <property type="entry name" value="HTH_3"/>
    <property type="match status" value="1"/>
</dbReference>
<reference evidence="2" key="1">
    <citation type="submission" date="2020-10" db="EMBL/GenBank/DDBJ databases">
        <authorList>
            <person name="Gilroy R."/>
        </authorList>
    </citation>
    <scope>NUCLEOTIDE SEQUENCE</scope>
    <source>
        <strain evidence="2">17113</strain>
    </source>
</reference>
<dbReference type="Gene3D" id="1.10.260.40">
    <property type="entry name" value="lambda repressor-like DNA-binding domains"/>
    <property type="match status" value="1"/>
</dbReference>
<comment type="caution">
    <text evidence="2">The sequence shown here is derived from an EMBL/GenBank/DDBJ whole genome shotgun (WGS) entry which is preliminary data.</text>
</comment>
<dbReference type="Proteomes" id="UP000823634">
    <property type="component" value="Unassembled WGS sequence"/>
</dbReference>
<dbReference type="EMBL" id="JADINA010000022">
    <property type="protein sequence ID" value="MBO8426353.1"/>
    <property type="molecule type" value="Genomic_DNA"/>
</dbReference>
<organism evidence="2 3">
    <name type="scientific">Candidatus Alloenteromonas pullistercoris</name>
    <dbReference type="NCBI Taxonomy" id="2840785"/>
    <lineage>
        <taxon>Bacteria</taxon>
        <taxon>Bacillati</taxon>
        <taxon>Bacillota</taxon>
        <taxon>Bacillota incertae sedis</taxon>
        <taxon>Candidatus Alloenteromonas</taxon>
    </lineage>
</organism>
<dbReference type="GO" id="GO:0003677">
    <property type="term" value="F:DNA binding"/>
    <property type="evidence" value="ECO:0007669"/>
    <property type="project" value="InterPro"/>
</dbReference>
<evidence type="ECO:0000313" key="3">
    <source>
        <dbReference type="Proteomes" id="UP000823634"/>
    </source>
</evidence>
<dbReference type="InterPro" id="IPR010982">
    <property type="entry name" value="Lambda_DNA-bd_dom_sf"/>
</dbReference>
<feature type="domain" description="HTH cro/C1-type" evidence="1">
    <location>
        <begin position="7"/>
        <end position="62"/>
    </location>
</feature>
<gene>
    <name evidence="2" type="ORF">IAC61_03425</name>
</gene>
<reference evidence="2" key="2">
    <citation type="journal article" date="2021" name="PeerJ">
        <title>Extensive microbial diversity within the chicken gut microbiome revealed by metagenomics and culture.</title>
        <authorList>
            <person name="Gilroy R."/>
            <person name="Ravi A."/>
            <person name="Getino M."/>
            <person name="Pursley I."/>
            <person name="Horton D.L."/>
            <person name="Alikhan N.F."/>
            <person name="Baker D."/>
            <person name="Gharbi K."/>
            <person name="Hall N."/>
            <person name="Watson M."/>
            <person name="Adriaenssens E.M."/>
            <person name="Foster-Nyarko E."/>
            <person name="Jarju S."/>
            <person name="Secka A."/>
            <person name="Antonio M."/>
            <person name="Oren A."/>
            <person name="Chaudhuri R.R."/>
            <person name="La Ragione R."/>
            <person name="Hildebrand F."/>
            <person name="Pallen M.J."/>
        </authorList>
    </citation>
    <scope>NUCLEOTIDE SEQUENCE</scope>
    <source>
        <strain evidence="2">17113</strain>
    </source>
</reference>
<dbReference type="CDD" id="cd00093">
    <property type="entry name" value="HTH_XRE"/>
    <property type="match status" value="1"/>
</dbReference>
<dbReference type="InterPro" id="IPR001387">
    <property type="entry name" value="Cro/C1-type_HTH"/>
</dbReference>
<dbReference type="SUPFAM" id="SSF47413">
    <property type="entry name" value="lambda repressor-like DNA-binding domains"/>
    <property type="match status" value="1"/>
</dbReference>
<evidence type="ECO:0000259" key="1">
    <source>
        <dbReference type="PROSITE" id="PS50943"/>
    </source>
</evidence>
<accession>A0A9D9GWB4</accession>
<evidence type="ECO:0000313" key="2">
    <source>
        <dbReference type="EMBL" id="MBO8426353.1"/>
    </source>
</evidence>
<protein>
    <submittedName>
        <fullName evidence="2">Helix-turn-helix transcriptional regulator</fullName>
    </submittedName>
</protein>
<name>A0A9D9GWB4_9FIRM</name>
<dbReference type="AlphaFoldDB" id="A0A9D9GWB4"/>